<evidence type="ECO:0008006" key="5">
    <source>
        <dbReference type="Google" id="ProtNLM"/>
    </source>
</evidence>
<feature type="signal peptide" evidence="2">
    <location>
        <begin position="1"/>
        <end position="26"/>
    </location>
</feature>
<feature type="region of interest" description="Disordered" evidence="1">
    <location>
        <begin position="24"/>
        <end position="50"/>
    </location>
</feature>
<comment type="caution">
    <text evidence="3">The sequence shown here is derived from an EMBL/GenBank/DDBJ whole genome shotgun (WGS) entry which is preliminary data.</text>
</comment>
<dbReference type="SUPFAM" id="SSF53474">
    <property type="entry name" value="alpha/beta-Hydrolases"/>
    <property type="match status" value="1"/>
</dbReference>
<name>A0ABU2BZW4_9ACTN</name>
<evidence type="ECO:0000313" key="3">
    <source>
        <dbReference type="EMBL" id="MDR7363935.1"/>
    </source>
</evidence>
<feature type="chain" id="PRO_5045056360" description="Secreted protein" evidence="2">
    <location>
        <begin position="27"/>
        <end position="890"/>
    </location>
</feature>
<reference evidence="3 4" key="1">
    <citation type="submission" date="2023-07" db="EMBL/GenBank/DDBJ databases">
        <title>Sequencing the genomes of 1000 actinobacteria strains.</title>
        <authorList>
            <person name="Klenk H.-P."/>
        </authorList>
    </citation>
    <scope>NUCLEOTIDE SEQUENCE [LARGE SCALE GENOMIC DNA]</scope>
    <source>
        <strain evidence="3 4">DSM 19426</strain>
    </source>
</reference>
<dbReference type="Gene3D" id="3.40.50.1820">
    <property type="entry name" value="alpha/beta hydrolase"/>
    <property type="match status" value="1"/>
</dbReference>
<evidence type="ECO:0000313" key="4">
    <source>
        <dbReference type="Proteomes" id="UP001183648"/>
    </source>
</evidence>
<gene>
    <name evidence="3" type="ORF">J2S63_003488</name>
</gene>
<keyword evidence="4" id="KW-1185">Reference proteome</keyword>
<proteinExistence type="predicted"/>
<organism evidence="3 4">
    <name type="scientific">Nocardioides marmoribigeumensis</name>
    <dbReference type="NCBI Taxonomy" id="433649"/>
    <lineage>
        <taxon>Bacteria</taxon>
        <taxon>Bacillati</taxon>
        <taxon>Actinomycetota</taxon>
        <taxon>Actinomycetes</taxon>
        <taxon>Propionibacteriales</taxon>
        <taxon>Nocardioidaceae</taxon>
        <taxon>Nocardioides</taxon>
    </lineage>
</organism>
<protein>
    <recommendedName>
        <fullName evidence="5">Secreted protein</fullName>
    </recommendedName>
</protein>
<dbReference type="Proteomes" id="UP001183648">
    <property type="component" value="Unassembled WGS sequence"/>
</dbReference>
<sequence>MRLPRAARAAALAVLLALTAVPAASAAPDAPPGPRDQLSTDLDAPSTDVGHWDVAPDPHGGWEVTWTAPETLPVGDARPQVVLSAAVGDVPAGAVLGDAAVEGRTVSLRVPGGTAPDPEDLDVRLGSRVLDEPVEDAVTSPTAAGPAIARATTADPGVAGRHPVVTSDYTRPGIKLPGLPDPVEVVGHVEAPADATGRSPLVLLLHGRHATCTDGDGRSDLEWPCPHGLEPVANHLGFHYLQRRLASQGFVTVSVSADGINAQDGSPDDGGALARARLLRAHLDLWADWVASGTRQADLSDVVLLGHGRGGEGAALAALETPLSAPYRVRGLVLLAPTDLARRATPYLPTVTLLPSCDGDVVDLQGQAWTDAAPGLAGRDDTALHSSVMLVGANHDWFNSEWTEDDWSGGTGPCAPDAPERLDAAEQRRAARTYVAGAVRLLATRRTTFLPLYDGSRVSAPSAGDAVVLSHAVGVGRALRRPGTDAVLARSSGARTQLCRGVTPAGPSTRACGRFAADPRIPPPHWASAPALAPTRPAFEMGWTSAGATGGLRLRRPWDVSAAEALDLRTVVDPARGPVQVDVRLTDASGRSALVTPAGDGSLSPLPSGGESPGRLWAQTLRVPLGGADLDTRSLTQVSLVARSDRGRVWVLDVSAMDGSLPPVPRRRLPLLDLGSVTLREGDHGSVAWLPYRLRGALSSPATLRLGGLRALDGRAVGRPLLDLAGGATSGTLAWPVRGDRRDSLARSLTRVTAYGVHGVVAGQATGSVTVLDDDPPPRVRVRAVRDRVREGEALVWVVSWHPRTDYAPFVRRRLLPAHRGRSLTADDLRLGFPAFSEHALDDPSAHRWVVRVPVRHDASPEPREVVRVRVTLPQLGFTTALRGVVRRSR</sequence>
<evidence type="ECO:0000256" key="1">
    <source>
        <dbReference type="SAM" id="MobiDB-lite"/>
    </source>
</evidence>
<feature type="region of interest" description="Disordered" evidence="1">
    <location>
        <begin position="592"/>
        <end position="614"/>
    </location>
</feature>
<dbReference type="InterPro" id="IPR029058">
    <property type="entry name" value="AB_hydrolase_fold"/>
</dbReference>
<evidence type="ECO:0000256" key="2">
    <source>
        <dbReference type="SAM" id="SignalP"/>
    </source>
</evidence>
<accession>A0ABU2BZW4</accession>
<feature type="compositionally biased region" description="Low complexity" evidence="1">
    <location>
        <begin position="601"/>
        <end position="614"/>
    </location>
</feature>
<dbReference type="EMBL" id="JAVDYG010000001">
    <property type="protein sequence ID" value="MDR7363935.1"/>
    <property type="molecule type" value="Genomic_DNA"/>
</dbReference>
<keyword evidence="2" id="KW-0732">Signal</keyword>
<dbReference type="RefSeq" id="WP_310304893.1">
    <property type="nucleotide sequence ID" value="NZ_BAAAPS010000005.1"/>
</dbReference>